<reference evidence="15 16" key="1">
    <citation type="journal article" date="2016" name="Mol. Biol. Evol.">
        <title>Comparative Genomics of Early-Diverging Mushroom-Forming Fungi Provides Insights into the Origins of Lignocellulose Decay Capabilities.</title>
        <authorList>
            <person name="Nagy L.G."/>
            <person name="Riley R."/>
            <person name="Tritt A."/>
            <person name="Adam C."/>
            <person name="Daum C."/>
            <person name="Floudas D."/>
            <person name="Sun H."/>
            <person name="Yadav J.S."/>
            <person name="Pangilinan J."/>
            <person name="Larsson K.H."/>
            <person name="Matsuura K."/>
            <person name="Barry K."/>
            <person name="Labutti K."/>
            <person name="Kuo R."/>
            <person name="Ohm R.A."/>
            <person name="Bhattacharya S.S."/>
            <person name="Shirouzu T."/>
            <person name="Yoshinaga Y."/>
            <person name="Martin F.M."/>
            <person name="Grigoriev I.V."/>
            <person name="Hibbett D.S."/>
        </authorList>
    </citation>
    <scope>NUCLEOTIDE SEQUENCE [LARGE SCALE GENOMIC DNA]</scope>
    <source>
        <strain evidence="15 16">L-15889</strain>
    </source>
</reference>
<gene>
    <name evidence="15" type="ORF">DAEQUDRAFT_722843</name>
</gene>
<dbReference type="STRING" id="1314783.A0A165SYS9"/>
<dbReference type="InterPro" id="IPR050364">
    <property type="entry name" value="Cytochrome_P450_fung"/>
</dbReference>
<comment type="subcellular location">
    <subcellularLocation>
        <location evidence="2">Membrane</location>
        <topology evidence="2">Single-pass membrane protein</topology>
    </subcellularLocation>
</comment>
<dbReference type="PANTHER" id="PTHR46300:SF7">
    <property type="entry name" value="P450, PUTATIVE (EUROFUNG)-RELATED"/>
    <property type="match status" value="1"/>
</dbReference>
<name>A0A165SYS9_9APHY</name>
<dbReference type="GO" id="GO:0005506">
    <property type="term" value="F:iron ion binding"/>
    <property type="evidence" value="ECO:0007669"/>
    <property type="project" value="InterPro"/>
</dbReference>
<dbReference type="InterPro" id="IPR001128">
    <property type="entry name" value="Cyt_P450"/>
</dbReference>
<dbReference type="SUPFAM" id="SSF48264">
    <property type="entry name" value="Cytochrome P450"/>
    <property type="match status" value="1"/>
</dbReference>
<dbReference type="GO" id="GO:0016705">
    <property type="term" value="F:oxidoreductase activity, acting on paired donors, with incorporation or reduction of molecular oxygen"/>
    <property type="evidence" value="ECO:0007669"/>
    <property type="project" value="InterPro"/>
</dbReference>
<comment type="pathway">
    <text evidence="3">Secondary metabolite biosynthesis.</text>
</comment>
<keyword evidence="6" id="KW-0812">Transmembrane</keyword>
<evidence type="ECO:0000313" key="15">
    <source>
        <dbReference type="EMBL" id="KZT72684.1"/>
    </source>
</evidence>
<dbReference type="GO" id="GO:0016020">
    <property type="term" value="C:membrane"/>
    <property type="evidence" value="ECO:0007669"/>
    <property type="project" value="UniProtKB-SubCell"/>
</dbReference>
<dbReference type="PROSITE" id="PS00086">
    <property type="entry name" value="CYTOCHROME_P450"/>
    <property type="match status" value="1"/>
</dbReference>
<dbReference type="CDD" id="cd11065">
    <property type="entry name" value="CYP64-like"/>
    <property type="match status" value="1"/>
</dbReference>
<evidence type="ECO:0000256" key="14">
    <source>
        <dbReference type="RuleBase" id="RU000461"/>
    </source>
</evidence>
<evidence type="ECO:0000256" key="10">
    <source>
        <dbReference type="ARBA" id="ARBA00023004"/>
    </source>
</evidence>
<feature type="binding site" description="axial binding residue" evidence="13">
    <location>
        <position position="435"/>
    </location>
    <ligand>
        <name>heme</name>
        <dbReference type="ChEBI" id="CHEBI:30413"/>
    </ligand>
    <ligandPart>
        <name>Fe</name>
        <dbReference type="ChEBI" id="CHEBI:18248"/>
    </ligandPart>
</feature>
<keyword evidence="10 13" id="KW-0408">Iron</keyword>
<evidence type="ECO:0000256" key="11">
    <source>
        <dbReference type="ARBA" id="ARBA00023033"/>
    </source>
</evidence>
<evidence type="ECO:0000256" key="1">
    <source>
        <dbReference type="ARBA" id="ARBA00001971"/>
    </source>
</evidence>
<evidence type="ECO:0000256" key="5">
    <source>
        <dbReference type="ARBA" id="ARBA00022617"/>
    </source>
</evidence>
<protein>
    <submittedName>
        <fullName evidence="15">Cytochrome P450</fullName>
    </submittedName>
</protein>
<evidence type="ECO:0000256" key="3">
    <source>
        <dbReference type="ARBA" id="ARBA00005179"/>
    </source>
</evidence>
<evidence type="ECO:0000256" key="13">
    <source>
        <dbReference type="PIRSR" id="PIRSR602401-1"/>
    </source>
</evidence>
<keyword evidence="12" id="KW-0472">Membrane</keyword>
<dbReference type="InterPro" id="IPR036396">
    <property type="entry name" value="Cyt_P450_sf"/>
</dbReference>
<keyword evidence="16" id="KW-1185">Reference proteome</keyword>
<accession>A0A165SYS9</accession>
<evidence type="ECO:0000256" key="4">
    <source>
        <dbReference type="ARBA" id="ARBA00010617"/>
    </source>
</evidence>
<keyword evidence="8" id="KW-1133">Transmembrane helix</keyword>
<dbReference type="PRINTS" id="PR00385">
    <property type="entry name" value="P450"/>
</dbReference>
<proteinExistence type="inferred from homology"/>
<dbReference type="InterPro" id="IPR017972">
    <property type="entry name" value="Cyt_P450_CS"/>
</dbReference>
<evidence type="ECO:0000256" key="2">
    <source>
        <dbReference type="ARBA" id="ARBA00004167"/>
    </source>
</evidence>
<dbReference type="PANTHER" id="PTHR46300">
    <property type="entry name" value="P450, PUTATIVE (EUROFUNG)-RELATED-RELATED"/>
    <property type="match status" value="1"/>
</dbReference>
<dbReference type="Proteomes" id="UP000076727">
    <property type="component" value="Unassembled WGS sequence"/>
</dbReference>
<keyword evidence="9 14" id="KW-0560">Oxidoreductase</keyword>
<sequence length="508" mass="57107">MTLMGIIDTLASALLIYTLAQLWSGKRRGNLPPGPSGWPLVGNVLDMPTSHEWQTFARWGEKWGDIISVNLLGQPIVILNSLHAAIEMLDKKSSIYSDRPTLPVCGQVIGWEHSLALLHYGSVWRDTRRLFSQTIGTHRSLLSLSDQLEYEGHRFLTHLMAEPDRLIAQVRRFTGASILNITYGYTVEREDDQLVELVDRAVEEFSLASTPGANYADAIPILTRVPTWFPGAGWKRRALAWRRDRESTFNMPFEFAKHRIKTGKALRSFVAMNLDADVQPQRELLIKNAAASMYSAGADTTVSAICSFYLAMTCYPDVQKKAQVEIDRVIGNDRLPKLTDRGELPYVRALTWEVLRWQPIAPLGIPHYLTEDDMHEGYFVPKGTIVFPNVWKMLRDPTRYTDPEVFNPDRFLPSNGAEPEYDPRQIMFGFGRRVCPGSQLAETSLFLICALSLAVFRITKPVINGTVVEPALEYTPGTISHPRPFECSIKPRSAKAAALVSATQDGIF</sequence>
<dbReference type="Pfam" id="PF00067">
    <property type="entry name" value="p450"/>
    <property type="match status" value="1"/>
</dbReference>
<evidence type="ECO:0000256" key="9">
    <source>
        <dbReference type="ARBA" id="ARBA00023002"/>
    </source>
</evidence>
<organism evidence="15 16">
    <name type="scientific">Daedalea quercina L-15889</name>
    <dbReference type="NCBI Taxonomy" id="1314783"/>
    <lineage>
        <taxon>Eukaryota</taxon>
        <taxon>Fungi</taxon>
        <taxon>Dikarya</taxon>
        <taxon>Basidiomycota</taxon>
        <taxon>Agaricomycotina</taxon>
        <taxon>Agaricomycetes</taxon>
        <taxon>Polyporales</taxon>
        <taxon>Fomitopsis</taxon>
    </lineage>
</organism>
<keyword evidence="5 13" id="KW-0349">Heme</keyword>
<comment type="cofactor">
    <cofactor evidence="1 13">
        <name>heme</name>
        <dbReference type="ChEBI" id="CHEBI:30413"/>
    </cofactor>
</comment>
<evidence type="ECO:0000256" key="7">
    <source>
        <dbReference type="ARBA" id="ARBA00022723"/>
    </source>
</evidence>
<dbReference type="OrthoDB" id="2789670at2759"/>
<dbReference type="AlphaFoldDB" id="A0A165SYS9"/>
<keyword evidence="11 14" id="KW-0503">Monooxygenase</keyword>
<evidence type="ECO:0000256" key="12">
    <source>
        <dbReference type="ARBA" id="ARBA00023136"/>
    </source>
</evidence>
<comment type="similarity">
    <text evidence="4 14">Belongs to the cytochrome P450 family.</text>
</comment>
<dbReference type="Gene3D" id="1.10.630.10">
    <property type="entry name" value="Cytochrome P450"/>
    <property type="match status" value="1"/>
</dbReference>
<dbReference type="GO" id="GO:0004497">
    <property type="term" value="F:monooxygenase activity"/>
    <property type="evidence" value="ECO:0007669"/>
    <property type="project" value="UniProtKB-KW"/>
</dbReference>
<dbReference type="EMBL" id="KV429040">
    <property type="protein sequence ID" value="KZT72684.1"/>
    <property type="molecule type" value="Genomic_DNA"/>
</dbReference>
<dbReference type="GO" id="GO:0020037">
    <property type="term" value="F:heme binding"/>
    <property type="evidence" value="ECO:0007669"/>
    <property type="project" value="InterPro"/>
</dbReference>
<dbReference type="InterPro" id="IPR002401">
    <property type="entry name" value="Cyt_P450_E_grp-I"/>
</dbReference>
<evidence type="ECO:0000256" key="8">
    <source>
        <dbReference type="ARBA" id="ARBA00022989"/>
    </source>
</evidence>
<keyword evidence="7 13" id="KW-0479">Metal-binding</keyword>
<evidence type="ECO:0000313" key="16">
    <source>
        <dbReference type="Proteomes" id="UP000076727"/>
    </source>
</evidence>
<dbReference type="PRINTS" id="PR00463">
    <property type="entry name" value="EP450I"/>
</dbReference>
<evidence type="ECO:0000256" key="6">
    <source>
        <dbReference type="ARBA" id="ARBA00022692"/>
    </source>
</evidence>